<evidence type="ECO:0000313" key="3">
    <source>
        <dbReference type="Proteomes" id="UP000077628"/>
    </source>
</evidence>
<sequence length="62" mass="6802">MFAEVLQSAIVGMMIAIPTIVIYKKVGLNPLWAGLVFIPVFGLLIVFIQLAFAEWPNARRGG</sequence>
<gene>
    <name evidence="2" type="ORF">A1355_00655</name>
</gene>
<accession>A0A177NAW5</accession>
<reference evidence="3" key="1">
    <citation type="submission" date="2016-03" db="EMBL/GenBank/DDBJ databases">
        <authorList>
            <person name="Heylen K."/>
            <person name="De Vos P."/>
            <person name="Vekeman B."/>
        </authorList>
    </citation>
    <scope>NUCLEOTIDE SEQUENCE [LARGE SCALE GENOMIC DNA]</scope>
    <source>
        <strain evidence="3">R-45383</strain>
    </source>
</reference>
<dbReference type="RefSeq" id="WP_064031036.1">
    <property type="nucleotide sequence ID" value="NZ_LUUK01000202.1"/>
</dbReference>
<name>A0A177NAW5_9GAMM</name>
<proteinExistence type="predicted"/>
<keyword evidence="3" id="KW-1185">Reference proteome</keyword>
<protein>
    <submittedName>
        <fullName evidence="2">Uncharacterized protein</fullName>
    </submittedName>
</protein>
<organism evidence="2 3">
    <name type="scientific">Methylomonas koyamae</name>
    <dbReference type="NCBI Taxonomy" id="702114"/>
    <lineage>
        <taxon>Bacteria</taxon>
        <taxon>Pseudomonadati</taxon>
        <taxon>Pseudomonadota</taxon>
        <taxon>Gammaproteobacteria</taxon>
        <taxon>Methylococcales</taxon>
        <taxon>Methylococcaceae</taxon>
        <taxon>Methylomonas</taxon>
    </lineage>
</organism>
<dbReference type="STRING" id="702114.A1355_00655"/>
<dbReference type="EMBL" id="LUUK01000202">
    <property type="protein sequence ID" value="OAI14240.1"/>
    <property type="molecule type" value="Genomic_DNA"/>
</dbReference>
<evidence type="ECO:0000313" key="2">
    <source>
        <dbReference type="EMBL" id="OAI14240.1"/>
    </source>
</evidence>
<keyword evidence="1" id="KW-0472">Membrane</keyword>
<dbReference type="OrthoDB" id="5573786at2"/>
<dbReference type="AlphaFoldDB" id="A0A177NAW5"/>
<dbReference type="Proteomes" id="UP000077628">
    <property type="component" value="Unassembled WGS sequence"/>
</dbReference>
<keyword evidence="1" id="KW-1133">Transmembrane helix</keyword>
<evidence type="ECO:0000256" key="1">
    <source>
        <dbReference type="SAM" id="Phobius"/>
    </source>
</evidence>
<keyword evidence="1" id="KW-0812">Transmembrane</keyword>
<comment type="caution">
    <text evidence="2">The sequence shown here is derived from an EMBL/GenBank/DDBJ whole genome shotgun (WGS) entry which is preliminary data.</text>
</comment>
<feature type="transmembrane region" description="Helical" evidence="1">
    <location>
        <begin position="30"/>
        <end position="52"/>
    </location>
</feature>
<feature type="transmembrane region" description="Helical" evidence="1">
    <location>
        <begin position="6"/>
        <end position="23"/>
    </location>
</feature>